<name>L8J644_9GAMM</name>
<sequence>MRTAFFLLSITLTAFQANAALELKDEYEAWSHYESQDVTTGKPVIIGVADAKSDGDVDTVALRCTYEGVNLLFFKSMKREEPGYQAKASIDNGDAFNVDVWVKGSTHWATMPEKQIETAVKGEKLIVTLQGTSDKEQVTVSLNGFEKMYQVLAPTCKENV</sequence>
<keyword evidence="1" id="KW-0732">Signal</keyword>
<organism evidence="2 3">
    <name type="scientific">Photobacterium marinum</name>
    <dbReference type="NCBI Taxonomy" id="1056511"/>
    <lineage>
        <taxon>Bacteria</taxon>
        <taxon>Pseudomonadati</taxon>
        <taxon>Pseudomonadota</taxon>
        <taxon>Gammaproteobacteria</taxon>
        <taxon>Vibrionales</taxon>
        <taxon>Vibrionaceae</taxon>
        <taxon>Photobacterium</taxon>
    </lineage>
</organism>
<comment type="caution">
    <text evidence="2">The sequence shown here is derived from an EMBL/GenBank/DDBJ whole genome shotgun (WGS) entry which is preliminary data.</text>
</comment>
<dbReference type="OrthoDB" id="5878501at2"/>
<dbReference type="AlphaFoldDB" id="L8J644"/>
<evidence type="ECO:0000256" key="1">
    <source>
        <dbReference type="SAM" id="SignalP"/>
    </source>
</evidence>
<protein>
    <submittedName>
        <fullName evidence="2">Uncharacterized protein</fullName>
    </submittedName>
</protein>
<dbReference type="EMBL" id="AMZO01000030">
    <property type="protein sequence ID" value="ELR64295.1"/>
    <property type="molecule type" value="Genomic_DNA"/>
</dbReference>
<dbReference type="PATRIC" id="fig|1056511.3.peg.3800"/>
<proteinExistence type="predicted"/>
<evidence type="ECO:0000313" key="3">
    <source>
        <dbReference type="Proteomes" id="UP000011134"/>
    </source>
</evidence>
<dbReference type="RefSeq" id="WP_007468605.1">
    <property type="nucleotide sequence ID" value="NZ_AMZO01000030.1"/>
</dbReference>
<feature type="chain" id="PRO_5003993545" evidence="1">
    <location>
        <begin position="20"/>
        <end position="160"/>
    </location>
</feature>
<dbReference type="Proteomes" id="UP000011134">
    <property type="component" value="Unassembled WGS sequence"/>
</dbReference>
<gene>
    <name evidence="2" type="ORF">C942_02877</name>
</gene>
<reference evidence="2 3" key="1">
    <citation type="submission" date="2012-12" db="EMBL/GenBank/DDBJ databases">
        <title>Genome Assembly of Photobacterium sp. AK15.</title>
        <authorList>
            <person name="Khatri I."/>
            <person name="Vaidya B."/>
            <person name="Srinivas T.N.R."/>
            <person name="Subramanian S."/>
            <person name="Pinnaka A."/>
        </authorList>
    </citation>
    <scope>NUCLEOTIDE SEQUENCE [LARGE SCALE GENOMIC DNA]</scope>
    <source>
        <strain evidence="2 3">AK15</strain>
    </source>
</reference>
<feature type="signal peptide" evidence="1">
    <location>
        <begin position="1"/>
        <end position="19"/>
    </location>
</feature>
<keyword evidence="3" id="KW-1185">Reference proteome</keyword>
<accession>L8J644</accession>
<evidence type="ECO:0000313" key="2">
    <source>
        <dbReference type="EMBL" id="ELR64295.1"/>
    </source>
</evidence>